<evidence type="ECO:0000313" key="1">
    <source>
        <dbReference type="EMBL" id="KXB07595.1"/>
    </source>
</evidence>
<name>A0A133VMA2_9EURY</name>
<proteinExistence type="predicted"/>
<accession>A0A133VMA2</accession>
<gene>
    <name evidence="1" type="ORF">AKJ51_00885</name>
</gene>
<reference evidence="1 2" key="1">
    <citation type="journal article" date="2016" name="Sci. Rep.">
        <title>Metabolic traits of an uncultured archaeal lineage -MSBL1- from brine pools of the Red Sea.</title>
        <authorList>
            <person name="Mwirichia R."/>
            <person name="Alam I."/>
            <person name="Rashid M."/>
            <person name="Vinu M."/>
            <person name="Ba-Alawi W."/>
            <person name="Anthony Kamau A."/>
            <person name="Kamanda Ngugi D."/>
            <person name="Goker M."/>
            <person name="Klenk H.P."/>
            <person name="Bajic V."/>
            <person name="Stingl U."/>
        </authorList>
    </citation>
    <scope>NUCLEOTIDE SEQUENCE [LARGE SCALE GENOMIC DNA]</scope>
    <source>
        <strain evidence="1">SCGC-AAA382A20</strain>
    </source>
</reference>
<protein>
    <submittedName>
        <fullName evidence="1">Uncharacterized protein</fullName>
    </submittedName>
</protein>
<dbReference type="Proteomes" id="UP000070263">
    <property type="component" value="Unassembled WGS sequence"/>
</dbReference>
<sequence length="132" mass="15319">MKDHNHEEHLENHLEADNLHSFSFEENLTFDTPVPQGEIRNRVFKIVNRLARRCIEEGADLIGHIKGRIEMKENLRFNLIESEEGVKTDGDIQEDLKTKEVAVKILAVVPLQKEILDNIRKKAREELLEGLE</sequence>
<dbReference type="AlphaFoldDB" id="A0A133VMA2"/>
<dbReference type="EMBL" id="LHYE01000005">
    <property type="protein sequence ID" value="KXB07595.1"/>
    <property type="molecule type" value="Genomic_DNA"/>
</dbReference>
<organism evidence="1 2">
    <name type="scientific">candidate division MSBL1 archaeon SCGC-AAA382A20</name>
    <dbReference type="NCBI Taxonomy" id="1698280"/>
    <lineage>
        <taxon>Archaea</taxon>
        <taxon>Methanobacteriati</taxon>
        <taxon>Methanobacteriota</taxon>
        <taxon>candidate division MSBL1</taxon>
    </lineage>
</organism>
<keyword evidence="2" id="KW-1185">Reference proteome</keyword>
<comment type="caution">
    <text evidence="1">The sequence shown here is derived from an EMBL/GenBank/DDBJ whole genome shotgun (WGS) entry which is preliminary data.</text>
</comment>
<evidence type="ECO:0000313" key="2">
    <source>
        <dbReference type="Proteomes" id="UP000070263"/>
    </source>
</evidence>